<evidence type="ECO:0000256" key="9">
    <source>
        <dbReference type="ARBA" id="ARBA00031306"/>
    </source>
</evidence>
<accession>A0ABT1SNP6</accession>
<keyword evidence="6 11" id="KW-0479">Metal-binding</keyword>
<dbReference type="GO" id="GO:0016740">
    <property type="term" value="F:transferase activity"/>
    <property type="evidence" value="ECO:0007669"/>
    <property type="project" value="UniProtKB-KW"/>
</dbReference>
<gene>
    <name evidence="13" type="ORF">NE663_10680</name>
</gene>
<keyword evidence="7 11" id="KW-0274">FAD</keyword>
<evidence type="ECO:0000256" key="7">
    <source>
        <dbReference type="ARBA" id="ARBA00022827"/>
    </source>
</evidence>
<dbReference type="InterPro" id="IPR003374">
    <property type="entry name" value="ApbE-like_sf"/>
</dbReference>
<evidence type="ECO:0000313" key="14">
    <source>
        <dbReference type="Proteomes" id="UP001524435"/>
    </source>
</evidence>
<name>A0ABT1SNP6_9FIRM</name>
<keyword evidence="5 11" id="KW-0808">Transferase</keyword>
<comment type="catalytic activity">
    <reaction evidence="10 11">
        <text>L-threonyl-[protein] + FAD = FMN-L-threonyl-[protein] + AMP + H(+)</text>
        <dbReference type="Rhea" id="RHEA:36847"/>
        <dbReference type="Rhea" id="RHEA-COMP:11060"/>
        <dbReference type="Rhea" id="RHEA-COMP:11061"/>
        <dbReference type="ChEBI" id="CHEBI:15378"/>
        <dbReference type="ChEBI" id="CHEBI:30013"/>
        <dbReference type="ChEBI" id="CHEBI:57692"/>
        <dbReference type="ChEBI" id="CHEBI:74257"/>
        <dbReference type="ChEBI" id="CHEBI:456215"/>
        <dbReference type="EC" id="2.7.1.180"/>
    </reaction>
</comment>
<proteinExistence type="inferred from homology"/>
<evidence type="ECO:0000256" key="10">
    <source>
        <dbReference type="ARBA" id="ARBA00048540"/>
    </source>
</evidence>
<dbReference type="RefSeq" id="WP_256198369.1">
    <property type="nucleotide sequence ID" value="NZ_CALVCM010000024.1"/>
</dbReference>
<comment type="caution">
    <text evidence="13">The sequence shown here is derived from an EMBL/GenBank/DDBJ whole genome shotgun (WGS) entry which is preliminary data.</text>
</comment>
<evidence type="ECO:0000256" key="11">
    <source>
        <dbReference type="PIRNR" id="PIRNR006268"/>
    </source>
</evidence>
<dbReference type="Pfam" id="PF02424">
    <property type="entry name" value="ApbE"/>
    <property type="match status" value="1"/>
</dbReference>
<keyword evidence="4 11" id="KW-0285">Flavoprotein</keyword>
<dbReference type="SUPFAM" id="SSF143631">
    <property type="entry name" value="ApbE-like"/>
    <property type="match status" value="1"/>
</dbReference>
<dbReference type="PIRSF" id="PIRSF006268">
    <property type="entry name" value="ApbE"/>
    <property type="match status" value="1"/>
</dbReference>
<evidence type="ECO:0000256" key="4">
    <source>
        <dbReference type="ARBA" id="ARBA00022630"/>
    </source>
</evidence>
<keyword evidence="8 11" id="KW-0460">Magnesium</keyword>
<evidence type="ECO:0000256" key="2">
    <source>
        <dbReference type="ARBA" id="ARBA00011955"/>
    </source>
</evidence>
<evidence type="ECO:0000256" key="12">
    <source>
        <dbReference type="SAM" id="SignalP"/>
    </source>
</evidence>
<evidence type="ECO:0000256" key="1">
    <source>
        <dbReference type="ARBA" id="ARBA00001946"/>
    </source>
</evidence>
<comment type="cofactor">
    <cofactor evidence="1">
        <name>Mg(2+)</name>
        <dbReference type="ChEBI" id="CHEBI:18420"/>
    </cofactor>
</comment>
<keyword evidence="12" id="KW-0732">Signal</keyword>
<dbReference type="EMBL" id="JANGCH010000027">
    <property type="protein sequence ID" value="MCQ5122715.1"/>
    <property type="molecule type" value="Genomic_DNA"/>
</dbReference>
<feature type="signal peptide" evidence="12">
    <location>
        <begin position="1"/>
        <end position="21"/>
    </location>
</feature>
<dbReference type="PANTHER" id="PTHR30040:SF2">
    <property type="entry name" value="FAD:PROTEIN FMN TRANSFERASE"/>
    <property type="match status" value="1"/>
</dbReference>
<evidence type="ECO:0000256" key="5">
    <source>
        <dbReference type="ARBA" id="ARBA00022679"/>
    </source>
</evidence>
<feature type="chain" id="PRO_5046939724" description="FAD:protein FMN transferase" evidence="12">
    <location>
        <begin position="22"/>
        <end position="369"/>
    </location>
</feature>
<protein>
    <recommendedName>
        <fullName evidence="3 11">FAD:protein FMN transferase</fullName>
        <ecNumber evidence="2 11">2.7.1.180</ecNumber>
    </recommendedName>
    <alternativeName>
        <fullName evidence="9 11">Flavin transferase</fullName>
    </alternativeName>
</protein>
<reference evidence="13 14" key="1">
    <citation type="submission" date="2022-06" db="EMBL/GenBank/DDBJ databases">
        <title>Isolation of gut microbiota from human fecal samples.</title>
        <authorList>
            <person name="Pamer E.G."/>
            <person name="Barat B."/>
            <person name="Waligurski E."/>
            <person name="Medina S."/>
            <person name="Paddock L."/>
            <person name="Mostad J."/>
        </authorList>
    </citation>
    <scope>NUCLEOTIDE SEQUENCE [LARGE SCALE GENOMIC DNA]</scope>
    <source>
        <strain evidence="13 14">DFI.6.1</strain>
    </source>
</reference>
<dbReference type="Gene3D" id="3.10.520.10">
    <property type="entry name" value="ApbE-like domains"/>
    <property type="match status" value="1"/>
</dbReference>
<evidence type="ECO:0000256" key="3">
    <source>
        <dbReference type="ARBA" id="ARBA00016337"/>
    </source>
</evidence>
<keyword evidence="14" id="KW-1185">Reference proteome</keyword>
<sequence>MRKIILSFTVLLGLFALNGCASQNETKRYSRTTLSAGFDTAITLHAYCESQSEFDEYFALAEKTFLHYNRLFDNYHTYEGVNNVKTINDHAGKEAISVDAELFDLIVLAKEYARLSDQRFDISYGAVLSLWHDAREAALADPENAQLPDQEELETARAYTGFAYVELEESSHQVYLNDPHASLDLGGIAKGYAAQKCAEALKEAGLKSGIVDAGGNVKLIGTKPEGDWNVGIQIPDPAAQSSTSLLQVALPKETSLVTSGDYQRYFEVDGIRYHHIIDPATAMPATYARSVTVICEDSTIADILSTTLFTMSYEEGLALIENLKAQGIQAEAIWVYDDTCKAPSEADRKKSGDYEIIATSQIQKQITYQ</sequence>
<dbReference type="EC" id="2.7.1.180" evidence="2 11"/>
<dbReference type="InterPro" id="IPR024932">
    <property type="entry name" value="ApbE"/>
</dbReference>
<comment type="similarity">
    <text evidence="11">Belongs to the ApbE family.</text>
</comment>
<organism evidence="13 14">
    <name type="scientific">Massilicoli timonensis</name>
    <dbReference type="NCBI Taxonomy" id="2015901"/>
    <lineage>
        <taxon>Bacteria</taxon>
        <taxon>Bacillati</taxon>
        <taxon>Bacillota</taxon>
        <taxon>Erysipelotrichia</taxon>
        <taxon>Erysipelotrichales</taxon>
        <taxon>Erysipelotrichaceae</taxon>
        <taxon>Massilicoli</taxon>
    </lineage>
</organism>
<dbReference type="Proteomes" id="UP001524435">
    <property type="component" value="Unassembled WGS sequence"/>
</dbReference>
<evidence type="ECO:0000256" key="6">
    <source>
        <dbReference type="ARBA" id="ARBA00022723"/>
    </source>
</evidence>
<evidence type="ECO:0000313" key="13">
    <source>
        <dbReference type="EMBL" id="MCQ5122715.1"/>
    </source>
</evidence>
<dbReference type="PANTHER" id="PTHR30040">
    <property type="entry name" value="THIAMINE BIOSYNTHESIS LIPOPROTEIN APBE"/>
    <property type="match status" value="1"/>
</dbReference>
<evidence type="ECO:0000256" key="8">
    <source>
        <dbReference type="ARBA" id="ARBA00022842"/>
    </source>
</evidence>